<evidence type="ECO:0000259" key="14">
    <source>
        <dbReference type="Pfam" id="PF08245"/>
    </source>
</evidence>
<dbReference type="GO" id="GO:0047480">
    <property type="term" value="F:UDP-N-acetylmuramoyl-tripeptide-D-alanyl-D-alanine ligase activity"/>
    <property type="evidence" value="ECO:0007669"/>
    <property type="project" value="UniProtKB-UniRule"/>
</dbReference>
<comment type="similarity">
    <text evidence="10">Belongs to the MurCDEF family. MurF subfamily.</text>
</comment>
<dbReference type="Proteomes" id="UP000618460">
    <property type="component" value="Unassembled WGS sequence"/>
</dbReference>
<dbReference type="EMBL" id="BMLG01000001">
    <property type="protein sequence ID" value="GGM20578.1"/>
    <property type="molecule type" value="Genomic_DNA"/>
</dbReference>
<feature type="binding site" evidence="10">
    <location>
        <begin position="114"/>
        <end position="120"/>
    </location>
    <ligand>
        <name>ATP</name>
        <dbReference type="ChEBI" id="CHEBI:30616"/>
    </ligand>
</feature>
<keyword evidence="7 10" id="KW-0573">Peptidoglycan synthesis</keyword>
<reference evidence="15" key="2">
    <citation type="submission" date="2020-09" db="EMBL/GenBank/DDBJ databases">
        <authorList>
            <person name="Sun Q."/>
            <person name="Zhou Y."/>
        </authorList>
    </citation>
    <scope>NUCLEOTIDE SEQUENCE</scope>
    <source>
        <strain evidence="15">CGMCC 1.6333</strain>
    </source>
</reference>
<evidence type="ECO:0000313" key="16">
    <source>
        <dbReference type="Proteomes" id="UP000618460"/>
    </source>
</evidence>
<evidence type="ECO:0000256" key="4">
    <source>
        <dbReference type="ARBA" id="ARBA00022741"/>
    </source>
</evidence>
<dbReference type="RefSeq" id="WP_117153013.1">
    <property type="nucleotide sequence ID" value="NZ_BMLG01000001.1"/>
</dbReference>
<comment type="catalytic activity">
    <reaction evidence="10 11">
        <text>D-alanyl-D-alanine + UDP-N-acetyl-alpha-D-muramoyl-L-alanyl-gamma-D-glutamyl-meso-2,6-diaminopimelate + ATP = UDP-N-acetyl-alpha-D-muramoyl-L-alanyl-gamma-D-glutamyl-meso-2,6-diaminopimeloyl-D-alanyl-D-alanine + ADP + phosphate + H(+)</text>
        <dbReference type="Rhea" id="RHEA:28374"/>
        <dbReference type="ChEBI" id="CHEBI:15378"/>
        <dbReference type="ChEBI" id="CHEBI:30616"/>
        <dbReference type="ChEBI" id="CHEBI:43474"/>
        <dbReference type="ChEBI" id="CHEBI:57822"/>
        <dbReference type="ChEBI" id="CHEBI:61386"/>
        <dbReference type="ChEBI" id="CHEBI:83905"/>
        <dbReference type="ChEBI" id="CHEBI:456216"/>
        <dbReference type="EC" id="6.3.2.10"/>
    </reaction>
</comment>
<dbReference type="GO" id="GO:0008360">
    <property type="term" value="P:regulation of cell shape"/>
    <property type="evidence" value="ECO:0007669"/>
    <property type="project" value="UniProtKB-KW"/>
</dbReference>
<evidence type="ECO:0000256" key="1">
    <source>
        <dbReference type="ARBA" id="ARBA00022490"/>
    </source>
</evidence>
<keyword evidence="16" id="KW-1185">Reference proteome</keyword>
<feature type="domain" description="Mur ligase C-terminal" evidence="13">
    <location>
        <begin position="315"/>
        <end position="440"/>
    </location>
</feature>
<dbReference type="OrthoDB" id="9801978at2"/>
<evidence type="ECO:0000256" key="9">
    <source>
        <dbReference type="ARBA" id="ARBA00023316"/>
    </source>
</evidence>
<dbReference type="PANTHER" id="PTHR43024">
    <property type="entry name" value="UDP-N-ACETYLMURAMOYL-TRIPEPTIDE--D-ALANYL-D-ALANINE LIGASE"/>
    <property type="match status" value="1"/>
</dbReference>
<dbReference type="NCBIfam" id="TIGR01143">
    <property type="entry name" value="murF"/>
    <property type="match status" value="1"/>
</dbReference>
<dbReference type="InterPro" id="IPR013221">
    <property type="entry name" value="Mur_ligase_cen"/>
</dbReference>
<keyword evidence="2 10" id="KW-0436">Ligase</keyword>
<dbReference type="InterPro" id="IPR035911">
    <property type="entry name" value="MurE/MurF_N"/>
</dbReference>
<dbReference type="InterPro" id="IPR051046">
    <property type="entry name" value="MurCDEF_CellWall_CoF430Synth"/>
</dbReference>
<evidence type="ECO:0000256" key="7">
    <source>
        <dbReference type="ARBA" id="ARBA00022984"/>
    </source>
</evidence>
<comment type="caution">
    <text evidence="15">The sequence shown here is derived from an EMBL/GenBank/DDBJ whole genome shotgun (WGS) entry which is preliminary data.</text>
</comment>
<dbReference type="GO" id="GO:0051301">
    <property type="term" value="P:cell division"/>
    <property type="evidence" value="ECO:0007669"/>
    <property type="project" value="UniProtKB-KW"/>
</dbReference>
<dbReference type="Gene3D" id="3.40.1390.10">
    <property type="entry name" value="MurE/MurF, N-terminal domain"/>
    <property type="match status" value="1"/>
</dbReference>
<evidence type="ECO:0000256" key="10">
    <source>
        <dbReference type="HAMAP-Rule" id="MF_02019"/>
    </source>
</evidence>
<evidence type="ECO:0000259" key="13">
    <source>
        <dbReference type="Pfam" id="PF02875"/>
    </source>
</evidence>
<name>A0A917WQE9_9BACI</name>
<comment type="pathway">
    <text evidence="10 11">Cell wall biogenesis; peptidoglycan biosynthesis.</text>
</comment>
<keyword evidence="1 10" id="KW-0963">Cytoplasm</keyword>
<feature type="domain" description="Mur ligase N-terminal catalytic" evidence="12">
    <location>
        <begin position="24"/>
        <end position="101"/>
    </location>
</feature>
<accession>A0A917WQE9</accession>
<dbReference type="Pfam" id="PF08245">
    <property type="entry name" value="Mur_ligase_M"/>
    <property type="match status" value="1"/>
</dbReference>
<evidence type="ECO:0000256" key="2">
    <source>
        <dbReference type="ARBA" id="ARBA00022598"/>
    </source>
</evidence>
<dbReference type="PANTHER" id="PTHR43024:SF1">
    <property type="entry name" value="UDP-N-ACETYLMURAMOYL-TRIPEPTIDE--D-ALANYL-D-ALANINE LIGASE"/>
    <property type="match status" value="1"/>
</dbReference>
<dbReference type="InterPro" id="IPR004101">
    <property type="entry name" value="Mur_ligase_C"/>
</dbReference>
<dbReference type="GO" id="GO:0009252">
    <property type="term" value="P:peptidoglycan biosynthetic process"/>
    <property type="evidence" value="ECO:0007669"/>
    <property type="project" value="UniProtKB-UniRule"/>
</dbReference>
<dbReference type="InterPro" id="IPR036615">
    <property type="entry name" value="Mur_ligase_C_dom_sf"/>
</dbReference>
<dbReference type="GO" id="GO:0005737">
    <property type="term" value="C:cytoplasm"/>
    <property type="evidence" value="ECO:0007669"/>
    <property type="project" value="UniProtKB-SubCell"/>
</dbReference>
<dbReference type="Gene3D" id="3.90.190.20">
    <property type="entry name" value="Mur ligase, C-terminal domain"/>
    <property type="match status" value="1"/>
</dbReference>
<keyword evidence="8 10" id="KW-0131">Cell cycle</keyword>
<dbReference type="AlphaFoldDB" id="A0A917WQE9"/>
<dbReference type="InterPro" id="IPR036565">
    <property type="entry name" value="Mur-like_cat_sf"/>
</dbReference>
<keyword evidence="5 10" id="KW-0067">ATP-binding</keyword>
<dbReference type="InterPro" id="IPR005863">
    <property type="entry name" value="UDP-N-AcMur_synth"/>
</dbReference>
<dbReference type="SUPFAM" id="SSF53244">
    <property type="entry name" value="MurD-like peptide ligases, peptide-binding domain"/>
    <property type="match status" value="1"/>
</dbReference>
<gene>
    <name evidence="10 15" type="primary">murF</name>
    <name evidence="15" type="ORF">GCM10011351_03050</name>
</gene>
<evidence type="ECO:0000256" key="5">
    <source>
        <dbReference type="ARBA" id="ARBA00022840"/>
    </source>
</evidence>
<keyword evidence="9 10" id="KW-0961">Cell wall biogenesis/degradation</keyword>
<keyword evidence="6 10" id="KW-0133">Cell shape</keyword>
<protein>
    <recommendedName>
        <fullName evidence="10 11">UDP-N-acetylmuramoyl-tripeptide--D-alanyl-D-alanine ligase</fullName>
        <ecNumber evidence="10 11">6.3.2.10</ecNumber>
    </recommendedName>
    <alternativeName>
        <fullName evidence="10">D-alanyl-D-alanine-adding enzyme</fullName>
    </alternativeName>
</protein>
<comment type="function">
    <text evidence="10 11">Involved in cell wall formation. Catalyzes the final step in the synthesis of UDP-N-acetylmuramoyl-pentapeptide, the precursor of murein.</text>
</comment>
<proteinExistence type="inferred from homology"/>
<dbReference type="SUPFAM" id="SSF53623">
    <property type="entry name" value="MurD-like peptide ligases, catalytic domain"/>
    <property type="match status" value="1"/>
</dbReference>
<keyword evidence="3 10" id="KW-0132">Cell division</keyword>
<dbReference type="GO" id="GO:0005524">
    <property type="term" value="F:ATP binding"/>
    <property type="evidence" value="ECO:0007669"/>
    <property type="project" value="UniProtKB-UniRule"/>
</dbReference>
<evidence type="ECO:0000256" key="3">
    <source>
        <dbReference type="ARBA" id="ARBA00022618"/>
    </source>
</evidence>
<dbReference type="HAMAP" id="MF_02019">
    <property type="entry name" value="MurF"/>
    <property type="match status" value="1"/>
</dbReference>
<comment type="subcellular location">
    <subcellularLocation>
        <location evidence="10 11">Cytoplasm</location>
    </subcellularLocation>
</comment>
<evidence type="ECO:0000259" key="12">
    <source>
        <dbReference type="Pfam" id="PF01225"/>
    </source>
</evidence>
<evidence type="ECO:0000313" key="15">
    <source>
        <dbReference type="EMBL" id="GGM20578.1"/>
    </source>
</evidence>
<dbReference type="GO" id="GO:0071555">
    <property type="term" value="P:cell wall organization"/>
    <property type="evidence" value="ECO:0007669"/>
    <property type="project" value="UniProtKB-KW"/>
</dbReference>
<feature type="domain" description="Mur ligase central" evidence="14">
    <location>
        <begin position="112"/>
        <end position="292"/>
    </location>
</feature>
<dbReference type="Pfam" id="PF02875">
    <property type="entry name" value="Mur_ligase_C"/>
    <property type="match status" value="1"/>
</dbReference>
<evidence type="ECO:0000256" key="11">
    <source>
        <dbReference type="RuleBase" id="RU004136"/>
    </source>
</evidence>
<dbReference type="SUPFAM" id="SSF63418">
    <property type="entry name" value="MurE/MurF N-terminal domain"/>
    <property type="match status" value="1"/>
</dbReference>
<sequence length="452" mass="50137">MLFTTAFLLELFPETQGAAEDQFKINQVSTDSRGKMDHALFVPLKGENFNGHSFIDKAIEQGAIATIWQKDEPLPEFLPTDFPVFFASDTLSALQQLAHAYRKSVDPTVIGVTGSNGKTTTKDIISKVLSESFQTHQTKGNLNNHIGVPLTILSMKPDTEMLVLEMGMNHFHEMERLSQIAEPNIAVITNIGESHIENLGSRAGIAKAKAEILVGLQDEGILLIDGDEPLLHPYKTVAKTLGIGFDQTNDTVIKHFVMHAEHSLFTINSDEEYNIPLLGKHHAKNATFAIEIAKQIGMRISQIKQALIQLDMTGMRFEVLKGKEGVTIINDAYNASPTSMKAAVNVVKEMVGFQRKIVVLGDMLELGELSKEYHRSVADVMSTEIDYVCTIGIDANEISERVKQEYPSIITNHFLDKKEIESFLANYLDTTTLILVKASRGMKLETIIEPLI</sequence>
<keyword evidence="4 10" id="KW-0547">Nucleotide-binding</keyword>
<dbReference type="Gene3D" id="3.40.1190.10">
    <property type="entry name" value="Mur-like, catalytic domain"/>
    <property type="match status" value="1"/>
</dbReference>
<dbReference type="Pfam" id="PF01225">
    <property type="entry name" value="Mur_ligase"/>
    <property type="match status" value="1"/>
</dbReference>
<dbReference type="InterPro" id="IPR000713">
    <property type="entry name" value="Mur_ligase_N"/>
</dbReference>
<organism evidence="15 16">
    <name type="scientific">Paraliobacillus quinghaiensis</name>
    <dbReference type="NCBI Taxonomy" id="470815"/>
    <lineage>
        <taxon>Bacteria</taxon>
        <taxon>Bacillati</taxon>
        <taxon>Bacillota</taxon>
        <taxon>Bacilli</taxon>
        <taxon>Bacillales</taxon>
        <taxon>Bacillaceae</taxon>
        <taxon>Paraliobacillus</taxon>
    </lineage>
</organism>
<reference evidence="15" key="1">
    <citation type="journal article" date="2014" name="Int. J. Syst. Evol. Microbiol.">
        <title>Complete genome sequence of Corynebacterium casei LMG S-19264T (=DSM 44701T), isolated from a smear-ripened cheese.</title>
        <authorList>
            <consortium name="US DOE Joint Genome Institute (JGI-PGF)"/>
            <person name="Walter F."/>
            <person name="Albersmeier A."/>
            <person name="Kalinowski J."/>
            <person name="Ruckert C."/>
        </authorList>
    </citation>
    <scope>NUCLEOTIDE SEQUENCE</scope>
    <source>
        <strain evidence="15">CGMCC 1.6333</strain>
    </source>
</reference>
<evidence type="ECO:0000256" key="6">
    <source>
        <dbReference type="ARBA" id="ARBA00022960"/>
    </source>
</evidence>
<evidence type="ECO:0000256" key="8">
    <source>
        <dbReference type="ARBA" id="ARBA00023306"/>
    </source>
</evidence>
<dbReference type="EC" id="6.3.2.10" evidence="10 11"/>